<reference evidence="1 2" key="1">
    <citation type="submission" date="2021-06" db="EMBL/GenBank/DDBJ databases">
        <title>Caerostris darwini draft genome.</title>
        <authorList>
            <person name="Kono N."/>
            <person name="Arakawa K."/>
        </authorList>
    </citation>
    <scope>NUCLEOTIDE SEQUENCE [LARGE SCALE GENOMIC DNA]</scope>
</reference>
<evidence type="ECO:0000313" key="1">
    <source>
        <dbReference type="EMBL" id="GIY55462.1"/>
    </source>
</evidence>
<comment type="caution">
    <text evidence="1">The sequence shown here is derived from an EMBL/GenBank/DDBJ whole genome shotgun (WGS) entry which is preliminary data.</text>
</comment>
<evidence type="ECO:0000313" key="2">
    <source>
        <dbReference type="Proteomes" id="UP001054837"/>
    </source>
</evidence>
<dbReference type="AlphaFoldDB" id="A0AAV4UCJ7"/>
<keyword evidence="2" id="KW-1185">Reference proteome</keyword>
<name>A0AAV4UCJ7_9ARAC</name>
<accession>A0AAV4UCJ7</accession>
<dbReference type="EMBL" id="BPLQ01011084">
    <property type="protein sequence ID" value="GIY55462.1"/>
    <property type="molecule type" value="Genomic_DNA"/>
</dbReference>
<dbReference type="Proteomes" id="UP001054837">
    <property type="component" value="Unassembled WGS sequence"/>
</dbReference>
<proteinExistence type="predicted"/>
<gene>
    <name evidence="1" type="ORF">CDAR_590671</name>
</gene>
<protein>
    <submittedName>
        <fullName evidence="1">Uncharacterized protein</fullName>
    </submittedName>
</protein>
<organism evidence="1 2">
    <name type="scientific">Caerostris darwini</name>
    <dbReference type="NCBI Taxonomy" id="1538125"/>
    <lineage>
        <taxon>Eukaryota</taxon>
        <taxon>Metazoa</taxon>
        <taxon>Ecdysozoa</taxon>
        <taxon>Arthropoda</taxon>
        <taxon>Chelicerata</taxon>
        <taxon>Arachnida</taxon>
        <taxon>Araneae</taxon>
        <taxon>Araneomorphae</taxon>
        <taxon>Entelegynae</taxon>
        <taxon>Araneoidea</taxon>
        <taxon>Araneidae</taxon>
        <taxon>Caerostris</taxon>
    </lineage>
</organism>
<sequence>MWHMGEMPSAISASCHKHGKPRRLGGVVRTLLVKKKTSLEKRNSKVFLFSFCSRDKTRRRVSGCEMRRRRRNTRHVIVSFVTFLSFFKPQVNHRLFITRSLSLFEIRRELEMK</sequence>